<evidence type="ECO:0000256" key="4">
    <source>
        <dbReference type="ARBA" id="ARBA00023163"/>
    </source>
</evidence>
<name>A0A158C0P4_9BURK</name>
<evidence type="ECO:0000313" key="9">
    <source>
        <dbReference type="Proteomes" id="UP000054911"/>
    </source>
</evidence>
<dbReference type="SUPFAM" id="SSF88946">
    <property type="entry name" value="Sigma2 domain of RNA polymerase sigma factors"/>
    <property type="match status" value="1"/>
</dbReference>
<accession>A0A158C0P4</accession>
<feature type="domain" description="RNA polymerase sigma-70 region 4" evidence="7">
    <location>
        <begin position="202"/>
        <end position="249"/>
    </location>
</feature>
<dbReference type="InterPro" id="IPR007627">
    <property type="entry name" value="RNA_pol_sigma70_r2"/>
</dbReference>
<keyword evidence="4" id="KW-0804">Transcription</keyword>
<evidence type="ECO:0000259" key="6">
    <source>
        <dbReference type="Pfam" id="PF04542"/>
    </source>
</evidence>
<keyword evidence="8" id="KW-0966">Cell projection</keyword>
<reference evidence="8" key="1">
    <citation type="submission" date="2016-01" db="EMBL/GenBank/DDBJ databases">
        <authorList>
            <person name="Peeters C."/>
        </authorList>
    </citation>
    <scope>NUCLEOTIDE SEQUENCE [LARGE SCALE GENOMIC DNA]</scope>
    <source>
        <strain evidence="8">LMG 29323</strain>
    </source>
</reference>
<dbReference type="InterPro" id="IPR013325">
    <property type="entry name" value="RNA_pol_sigma_r2"/>
</dbReference>
<dbReference type="EMBL" id="FCOE02000015">
    <property type="protein sequence ID" value="SAK75912.1"/>
    <property type="molecule type" value="Genomic_DNA"/>
</dbReference>
<evidence type="ECO:0000259" key="7">
    <source>
        <dbReference type="Pfam" id="PF04545"/>
    </source>
</evidence>
<protein>
    <submittedName>
        <fullName evidence="8">RNA polymerase sigma factor for flagellar operon FliA</fullName>
    </submittedName>
</protein>
<proteinExistence type="predicted"/>
<dbReference type="GO" id="GO:0016987">
    <property type="term" value="F:sigma factor activity"/>
    <property type="evidence" value="ECO:0007669"/>
    <property type="project" value="UniProtKB-KW"/>
</dbReference>
<dbReference type="PANTHER" id="PTHR30385:SF8">
    <property type="entry name" value="RNA POLYMERASE SIGMA-E FACTOR"/>
    <property type="match status" value="1"/>
</dbReference>
<dbReference type="NCBIfam" id="TIGR02937">
    <property type="entry name" value="sigma70-ECF"/>
    <property type="match status" value="1"/>
</dbReference>
<keyword evidence="8" id="KW-0969">Cilium</keyword>
<dbReference type="SUPFAM" id="SSF88659">
    <property type="entry name" value="Sigma3 and sigma4 domains of RNA polymerase sigma factors"/>
    <property type="match status" value="1"/>
</dbReference>
<dbReference type="PANTHER" id="PTHR30385">
    <property type="entry name" value="SIGMA FACTOR F FLAGELLAR"/>
    <property type="match status" value="1"/>
</dbReference>
<dbReference type="Proteomes" id="UP000054911">
    <property type="component" value="Unassembled WGS sequence"/>
</dbReference>
<evidence type="ECO:0000256" key="3">
    <source>
        <dbReference type="ARBA" id="ARBA00023125"/>
    </source>
</evidence>
<dbReference type="CDD" id="cd06171">
    <property type="entry name" value="Sigma70_r4"/>
    <property type="match status" value="1"/>
</dbReference>
<dbReference type="STRING" id="1777141.AWB80_04396"/>
<feature type="domain" description="RNA polymerase sigma-70 region 2" evidence="6">
    <location>
        <begin position="43"/>
        <end position="113"/>
    </location>
</feature>
<dbReference type="Pfam" id="PF04542">
    <property type="entry name" value="Sigma70_r2"/>
    <property type="match status" value="1"/>
</dbReference>
<feature type="region of interest" description="Disordered" evidence="5">
    <location>
        <begin position="1"/>
        <end position="21"/>
    </location>
</feature>
<keyword evidence="3" id="KW-0238">DNA-binding</keyword>
<evidence type="ECO:0000256" key="1">
    <source>
        <dbReference type="ARBA" id="ARBA00023015"/>
    </source>
</evidence>
<keyword evidence="8" id="KW-0282">Flagellum</keyword>
<dbReference type="GO" id="GO:0006352">
    <property type="term" value="P:DNA-templated transcription initiation"/>
    <property type="evidence" value="ECO:0007669"/>
    <property type="project" value="InterPro"/>
</dbReference>
<keyword evidence="9" id="KW-1185">Reference proteome</keyword>
<keyword evidence="1" id="KW-0805">Transcription regulation</keyword>
<gene>
    <name evidence="8" type="ORF">AWB80_04396</name>
</gene>
<dbReference type="Pfam" id="PF04545">
    <property type="entry name" value="Sigma70_r4"/>
    <property type="match status" value="1"/>
</dbReference>
<dbReference type="Gene3D" id="1.10.1740.10">
    <property type="match status" value="1"/>
</dbReference>
<dbReference type="OrthoDB" id="8481770at2"/>
<organism evidence="8 9">
    <name type="scientific">Caballeronia pedi</name>
    <dbReference type="NCBI Taxonomy" id="1777141"/>
    <lineage>
        <taxon>Bacteria</taxon>
        <taxon>Pseudomonadati</taxon>
        <taxon>Pseudomonadota</taxon>
        <taxon>Betaproteobacteria</taxon>
        <taxon>Burkholderiales</taxon>
        <taxon>Burkholderiaceae</taxon>
        <taxon>Caballeronia</taxon>
    </lineage>
</organism>
<feature type="compositionally biased region" description="Polar residues" evidence="5">
    <location>
        <begin position="1"/>
        <end position="12"/>
    </location>
</feature>
<dbReference type="InterPro" id="IPR013324">
    <property type="entry name" value="RNA_pol_sigma_r3/r4-like"/>
</dbReference>
<evidence type="ECO:0000313" key="8">
    <source>
        <dbReference type="EMBL" id="SAK75912.1"/>
    </source>
</evidence>
<evidence type="ECO:0000256" key="2">
    <source>
        <dbReference type="ARBA" id="ARBA00023082"/>
    </source>
</evidence>
<dbReference type="GO" id="GO:0003677">
    <property type="term" value="F:DNA binding"/>
    <property type="evidence" value="ECO:0007669"/>
    <property type="project" value="UniProtKB-KW"/>
</dbReference>
<dbReference type="Gene3D" id="1.20.140.160">
    <property type="match status" value="1"/>
</dbReference>
<evidence type="ECO:0000256" key="5">
    <source>
        <dbReference type="SAM" id="MobiDB-lite"/>
    </source>
</evidence>
<keyword evidence="2" id="KW-0731">Sigma factor</keyword>
<comment type="caution">
    <text evidence="8">The sequence shown here is derived from an EMBL/GenBank/DDBJ whole genome shotgun (WGS) entry which is preliminary data.</text>
</comment>
<dbReference type="AlphaFoldDB" id="A0A158C0P4"/>
<dbReference type="InterPro" id="IPR014284">
    <property type="entry name" value="RNA_pol_sigma-70_dom"/>
</dbReference>
<dbReference type="InterPro" id="IPR007630">
    <property type="entry name" value="RNA_pol_sigma70_r4"/>
</dbReference>
<sequence length="262" mass="29913">MTSMQDNEGPQTETRDQDSHGAARDTLWKTFVSTRATAAREALFLHYLPYARALAAQLFAQRHRDDVEFNDFRQLALIGLLEAVDRYDPEHRAAFETFCTPRVKGAVLDGVQKLTDGQEQISFIRRMQRERLNSLKAGQLPEDADKHQTLHAVANLAAGLAIGYMLDETSMLAPSENAPSPEPSPWQRIAWRQTKERLLAAVSSMPERHRKIIQYHYFNGLPFDQIASILELSKARISQMHRDALTQLRDLIGRPDRIYMKT</sequence>